<evidence type="ECO:0000313" key="1">
    <source>
        <dbReference type="EMBL" id="ADP78382.1"/>
    </source>
</evidence>
<name>E3J7A9_PSEI1</name>
<dbReference type="OrthoDB" id="3577809at2"/>
<dbReference type="AlphaFoldDB" id="E3J7A9"/>
<gene>
    <name evidence="1" type="ordered locus">FraEuI1c_0296</name>
</gene>
<dbReference type="InParanoid" id="E3J7A9"/>
<organism evidence="1 2">
    <name type="scientific">Pseudofrankia inefficax (strain DSM 45817 / CECT 9037 / DDB 130130 / EuI1c)</name>
    <name type="common">Frankia inefficax</name>
    <dbReference type="NCBI Taxonomy" id="298654"/>
    <lineage>
        <taxon>Bacteria</taxon>
        <taxon>Bacillati</taxon>
        <taxon>Actinomycetota</taxon>
        <taxon>Actinomycetes</taxon>
        <taxon>Frankiales</taxon>
        <taxon>Frankiaceae</taxon>
        <taxon>Pseudofrankia</taxon>
    </lineage>
</organism>
<dbReference type="HOGENOM" id="CLU_206480_0_0_11"/>
<proteinExistence type="predicted"/>
<dbReference type="RefSeq" id="WP_013421505.1">
    <property type="nucleotide sequence ID" value="NC_014666.1"/>
</dbReference>
<protein>
    <submittedName>
        <fullName evidence="1">Uncharacterized protein</fullName>
    </submittedName>
</protein>
<keyword evidence="2" id="KW-1185">Reference proteome</keyword>
<reference evidence="1 2" key="1">
    <citation type="submission" date="2010-10" db="EMBL/GenBank/DDBJ databases">
        <title>Complete sequence of Frankia sp. EuI1c.</title>
        <authorList>
            <consortium name="US DOE Joint Genome Institute"/>
            <person name="Lucas S."/>
            <person name="Copeland A."/>
            <person name="Lapidus A."/>
            <person name="Cheng J.-F."/>
            <person name="Bruce D."/>
            <person name="Goodwin L."/>
            <person name="Pitluck S."/>
            <person name="Chertkov O."/>
            <person name="Detter J.C."/>
            <person name="Han C."/>
            <person name="Tapia R."/>
            <person name="Land M."/>
            <person name="Hauser L."/>
            <person name="Jeffries C."/>
            <person name="Kyrpides N."/>
            <person name="Ivanova N."/>
            <person name="Mikhailova N."/>
            <person name="Beauchemin N."/>
            <person name="Sen A."/>
            <person name="Sur S.A."/>
            <person name="Gtari M."/>
            <person name="Wall L."/>
            <person name="Tisa L."/>
            <person name="Woyke T."/>
        </authorList>
    </citation>
    <scope>NUCLEOTIDE SEQUENCE [LARGE SCALE GENOMIC DNA]</scope>
    <source>
        <strain evidence="2">DSM 45817 / CECT 9037 / EuI1c</strain>
    </source>
</reference>
<sequence length="65" mass="6879">MQPTPLVTVCGSGGCPTVFTTEDDAVIVQGYLPEPRLSEGVPTGEARVVIPRELLNEAARRLLAS</sequence>
<evidence type="ECO:0000313" key="2">
    <source>
        <dbReference type="Proteomes" id="UP000002484"/>
    </source>
</evidence>
<dbReference type="EMBL" id="CP002299">
    <property type="protein sequence ID" value="ADP78382.1"/>
    <property type="molecule type" value="Genomic_DNA"/>
</dbReference>
<accession>E3J7A9</accession>
<dbReference type="KEGG" id="fri:FraEuI1c_0296"/>
<dbReference type="Proteomes" id="UP000002484">
    <property type="component" value="Chromosome"/>
</dbReference>